<feature type="transmembrane region" description="Helical" evidence="1">
    <location>
        <begin position="12"/>
        <end position="33"/>
    </location>
</feature>
<keyword evidence="1" id="KW-0812">Transmembrane</keyword>
<protein>
    <submittedName>
        <fullName evidence="3">Pilus biosynthesis protein TadE</fullName>
    </submittedName>
</protein>
<dbReference type="AlphaFoldDB" id="A0A511QQH3"/>
<evidence type="ECO:0000256" key="1">
    <source>
        <dbReference type="SAM" id="Phobius"/>
    </source>
</evidence>
<keyword evidence="4" id="KW-1185">Reference proteome</keyword>
<dbReference type="Pfam" id="PF07811">
    <property type="entry name" value="TadE"/>
    <property type="match status" value="1"/>
</dbReference>
<evidence type="ECO:0000313" key="3">
    <source>
        <dbReference type="EMBL" id="GEM79603.1"/>
    </source>
</evidence>
<feature type="domain" description="TadE-like" evidence="2">
    <location>
        <begin position="12"/>
        <end position="54"/>
    </location>
</feature>
<dbReference type="InterPro" id="IPR012495">
    <property type="entry name" value="TadE-like_dom"/>
</dbReference>
<organism evidence="3 4">
    <name type="scientific">Vibrio superstes NBRC 103154</name>
    <dbReference type="NCBI Taxonomy" id="1219062"/>
    <lineage>
        <taxon>Bacteria</taxon>
        <taxon>Pseudomonadati</taxon>
        <taxon>Pseudomonadota</taxon>
        <taxon>Gammaproteobacteria</taxon>
        <taxon>Vibrionales</taxon>
        <taxon>Vibrionaceae</taxon>
        <taxon>Vibrio</taxon>
    </lineage>
</organism>
<sequence>MSFIRRKSRNDGVAILEFTIVSTVLLLLLFAIIEIGRFMFSLQVLNELTRRAARLATVCYVIDNTTLNAGSFGSTYDVPIDLDTLTLSIEYLNDNGTVISNPSSDANFGSIRYVKAEITGFTYTFSTLSSLFGTLSNLDAFQTTLPAESLGKYRPYYKNGTEVTDTTALTLNCS</sequence>
<name>A0A511QQH3_9VIBR</name>
<reference evidence="3 4" key="1">
    <citation type="submission" date="2019-07" db="EMBL/GenBank/DDBJ databases">
        <title>Whole genome shotgun sequence of Vibrio superstes NBRC 103154.</title>
        <authorList>
            <person name="Hosoyama A."/>
            <person name="Uohara A."/>
            <person name="Ohji S."/>
            <person name="Ichikawa N."/>
        </authorList>
    </citation>
    <scope>NUCLEOTIDE SEQUENCE [LARGE SCALE GENOMIC DNA]</scope>
    <source>
        <strain evidence="3 4">NBRC 103154</strain>
    </source>
</reference>
<evidence type="ECO:0000259" key="2">
    <source>
        <dbReference type="Pfam" id="PF07811"/>
    </source>
</evidence>
<dbReference type="EMBL" id="BJXK01000006">
    <property type="protein sequence ID" value="GEM79603.1"/>
    <property type="molecule type" value="Genomic_DNA"/>
</dbReference>
<comment type="caution">
    <text evidence="3">The sequence shown here is derived from an EMBL/GenBank/DDBJ whole genome shotgun (WGS) entry which is preliminary data.</text>
</comment>
<evidence type="ECO:0000313" key="4">
    <source>
        <dbReference type="Proteomes" id="UP000321113"/>
    </source>
</evidence>
<accession>A0A511QQH3</accession>
<gene>
    <name evidence="3" type="ORF">VSU01S_18480</name>
</gene>
<keyword evidence="1" id="KW-0472">Membrane</keyword>
<keyword evidence="1" id="KW-1133">Transmembrane helix</keyword>
<dbReference type="RefSeq" id="WP_119010692.1">
    <property type="nucleotide sequence ID" value="NZ_BJXK01000006.1"/>
</dbReference>
<dbReference type="Proteomes" id="UP000321113">
    <property type="component" value="Unassembled WGS sequence"/>
</dbReference>
<proteinExistence type="predicted"/>
<dbReference type="OrthoDB" id="6948598at2"/>